<feature type="domain" description="Peptidoglycan binding-like" evidence="3">
    <location>
        <begin position="142"/>
        <end position="196"/>
    </location>
</feature>
<comment type="caution">
    <text evidence="4">The sequence shown here is derived from an EMBL/GenBank/DDBJ whole genome shotgun (WGS) entry which is preliminary data.</text>
</comment>
<dbReference type="Pfam" id="PF01471">
    <property type="entry name" value="PG_binding_1"/>
    <property type="match status" value="2"/>
</dbReference>
<dbReference type="SUPFAM" id="SSF47090">
    <property type="entry name" value="PGBD-like"/>
    <property type="match status" value="2"/>
</dbReference>
<evidence type="ECO:0000259" key="3">
    <source>
        <dbReference type="Pfam" id="PF01471"/>
    </source>
</evidence>
<protein>
    <submittedName>
        <fullName evidence="4">Peptidoglycan-binding protein</fullName>
    </submittedName>
</protein>
<evidence type="ECO:0000256" key="2">
    <source>
        <dbReference type="SAM" id="Phobius"/>
    </source>
</evidence>
<name>A0A927ISD7_9HYPH</name>
<gene>
    <name evidence="4" type="ORF">IC608_07720</name>
</gene>
<dbReference type="AlphaFoldDB" id="A0A927ISD7"/>
<reference evidence="4" key="1">
    <citation type="submission" date="2020-09" db="EMBL/GenBank/DDBJ databases">
        <title>Genome seq and assembly of Devosia sp.</title>
        <authorList>
            <person name="Chhetri G."/>
        </authorList>
    </citation>
    <scope>NUCLEOTIDE SEQUENCE</scope>
    <source>
        <strain evidence="4">PTR5</strain>
    </source>
</reference>
<feature type="domain" description="Peptidoglycan binding-like" evidence="3">
    <location>
        <begin position="369"/>
        <end position="419"/>
    </location>
</feature>
<keyword evidence="2" id="KW-1133">Transmembrane helix</keyword>
<evidence type="ECO:0000313" key="4">
    <source>
        <dbReference type="EMBL" id="MBD8065359.1"/>
    </source>
</evidence>
<feature type="region of interest" description="Disordered" evidence="1">
    <location>
        <begin position="201"/>
        <end position="241"/>
    </location>
</feature>
<keyword evidence="5" id="KW-1185">Reference proteome</keyword>
<dbReference type="InterPro" id="IPR002477">
    <property type="entry name" value="Peptidoglycan-bd-like"/>
</dbReference>
<proteinExistence type="predicted"/>
<dbReference type="Gene3D" id="1.10.101.10">
    <property type="entry name" value="PGBD-like superfamily/PGBD"/>
    <property type="match status" value="2"/>
</dbReference>
<dbReference type="InterPro" id="IPR036366">
    <property type="entry name" value="PGBDSf"/>
</dbReference>
<evidence type="ECO:0000313" key="5">
    <source>
        <dbReference type="Proteomes" id="UP000654108"/>
    </source>
</evidence>
<dbReference type="Proteomes" id="UP000654108">
    <property type="component" value="Unassembled WGS sequence"/>
</dbReference>
<sequence length="430" mass="44476">MARRKKKSAMTATLLTQLPLTAGGALLGTLGRAGQWTLSRYMRAPLASTGLLALVTLTALAGSNALYFQTKHHPAPLFAPTVRVASAEPVAPIPEPAQAKPVQRVAVPEPVAPALPPVTSPETTGSVQTPAPAIPDAPVGNADVFAVQKKLAELQLFQGTVDGYYGPKTASAIRAFEERNGLTPMGAMDPSVVRAILDSDSSGRMTTPAQPQAAAVPAPQAQPAPVQQASLAPQRAQPVAVPTEQPAVAQDRVVARLPPLSPAEQALDQVAQSAAETIDSIIAGLDGGRPAAQPVANPPVPKADVPSLQPMALPSTQQVAQTPSRAVTQAMPAPVVANKPVAAPTPPVQVADISPDPTVPAQAPATNTELVMQIQRGLASLGFFHAPIDGKPGAETSRAIREFENFYRYKITGQVQPDLVGLLREAGATI</sequence>
<dbReference type="EMBL" id="JACYFU010000002">
    <property type="protein sequence ID" value="MBD8065359.1"/>
    <property type="molecule type" value="Genomic_DNA"/>
</dbReference>
<dbReference type="InterPro" id="IPR036365">
    <property type="entry name" value="PGBD-like_sf"/>
</dbReference>
<organism evidence="4 5">
    <name type="scientific">Devosia oryzisoli</name>
    <dbReference type="NCBI Taxonomy" id="2774138"/>
    <lineage>
        <taxon>Bacteria</taxon>
        <taxon>Pseudomonadati</taxon>
        <taxon>Pseudomonadota</taxon>
        <taxon>Alphaproteobacteria</taxon>
        <taxon>Hyphomicrobiales</taxon>
        <taxon>Devosiaceae</taxon>
        <taxon>Devosia</taxon>
    </lineage>
</organism>
<feature type="transmembrane region" description="Helical" evidence="2">
    <location>
        <begin position="51"/>
        <end position="68"/>
    </location>
</feature>
<accession>A0A927ISD7</accession>
<evidence type="ECO:0000256" key="1">
    <source>
        <dbReference type="SAM" id="MobiDB-lite"/>
    </source>
</evidence>
<feature type="compositionally biased region" description="Low complexity" evidence="1">
    <location>
        <begin position="208"/>
        <end position="234"/>
    </location>
</feature>
<keyword evidence="2" id="KW-0812">Transmembrane</keyword>
<keyword evidence="2" id="KW-0472">Membrane</keyword>